<comment type="caution">
    <text evidence="4">The sequence shown here is derived from an EMBL/GenBank/DDBJ whole genome shotgun (WGS) entry which is preliminary data.</text>
</comment>
<dbReference type="InterPro" id="IPR050465">
    <property type="entry name" value="UPF0194_transport"/>
</dbReference>
<accession>A0A1S2CYV7</accession>
<dbReference type="STRING" id="646.BJD16_02980"/>
<dbReference type="EMBL" id="MKFU01000012">
    <property type="protein sequence ID" value="OHY93237.1"/>
    <property type="molecule type" value="Genomic_DNA"/>
</dbReference>
<dbReference type="AlphaFoldDB" id="A0A1S2CYV7"/>
<evidence type="ECO:0000313" key="5">
    <source>
        <dbReference type="EMBL" id="PKQ83098.1"/>
    </source>
</evidence>
<feature type="transmembrane region" description="Helical" evidence="3">
    <location>
        <begin position="28"/>
        <end position="45"/>
    </location>
</feature>
<dbReference type="Gene3D" id="2.40.30.170">
    <property type="match status" value="1"/>
</dbReference>
<keyword evidence="3" id="KW-0812">Transmembrane</keyword>
<dbReference type="EMBL" id="LJZX01000001">
    <property type="protein sequence ID" value="PKQ83098.1"/>
    <property type="molecule type" value="Genomic_DNA"/>
</dbReference>
<keyword evidence="3" id="KW-0472">Membrane</keyword>
<keyword evidence="3" id="KW-1133">Transmembrane helix</keyword>
<gene>
    <name evidence="5" type="ORF">AOX56_00855</name>
    <name evidence="4" type="ORF">BJD16_02980</name>
</gene>
<name>A0A1S2CYV7_AERSO</name>
<keyword evidence="2" id="KW-0175">Coiled coil</keyword>
<reference evidence="5 7" key="2">
    <citation type="journal article" date="2017" name="Front. Microbiol.">
        <title>Strong Genomic and Phenotypic Heterogeneity in the Aeromonas sobria Species Complex.</title>
        <authorList>
            <person name="Gauthier J."/>
            <person name="Vincent A.T."/>
            <person name="Charette S.J."/>
            <person name="Derome N."/>
        </authorList>
    </citation>
    <scope>NUCLEOTIDE SEQUENCE [LARGE SCALE GENOMIC DNA]</scope>
    <source>
        <strain evidence="5 7">JF2635</strain>
    </source>
</reference>
<evidence type="ECO:0000256" key="3">
    <source>
        <dbReference type="SAM" id="Phobius"/>
    </source>
</evidence>
<dbReference type="Gene3D" id="2.40.50.100">
    <property type="match status" value="1"/>
</dbReference>
<protein>
    <submittedName>
        <fullName evidence="4">Hemolysin D</fullName>
    </submittedName>
</protein>
<dbReference type="RefSeq" id="WP_042018805.1">
    <property type="nucleotide sequence ID" value="NZ_CAMTHQ010000012.1"/>
</dbReference>
<dbReference type="Proteomes" id="UP000179934">
    <property type="component" value="Unassembled WGS sequence"/>
</dbReference>
<evidence type="ECO:0000313" key="4">
    <source>
        <dbReference type="EMBL" id="OHY93237.1"/>
    </source>
</evidence>
<evidence type="ECO:0000313" key="6">
    <source>
        <dbReference type="Proteomes" id="UP000179934"/>
    </source>
</evidence>
<organism evidence="4 6">
    <name type="scientific">Aeromonas sobria</name>
    <dbReference type="NCBI Taxonomy" id="646"/>
    <lineage>
        <taxon>Bacteria</taxon>
        <taxon>Pseudomonadati</taxon>
        <taxon>Pseudomonadota</taxon>
        <taxon>Gammaproteobacteria</taxon>
        <taxon>Aeromonadales</taxon>
        <taxon>Aeromonadaceae</taxon>
        <taxon>Aeromonas</taxon>
    </lineage>
</organism>
<dbReference type="OrthoDB" id="9816569at2"/>
<dbReference type="Proteomes" id="UP000233526">
    <property type="component" value="Unassembled WGS sequence"/>
</dbReference>
<evidence type="ECO:0000256" key="2">
    <source>
        <dbReference type="ARBA" id="ARBA00023054"/>
    </source>
</evidence>
<proteinExistence type="predicted"/>
<comment type="subcellular location">
    <subcellularLocation>
        <location evidence="1">Cell envelope</location>
    </subcellularLocation>
</comment>
<sequence length="361" mass="39900">MKEILLPYILIVWLLVKLNVLPWNLKTGFWSTAIGALLALGLLTTSRHLAPVDFTDSATVKAPHAVLGPLLGTNQFHQIDQIHVVHNQQVKRGQPIYTLANWESDGKAQALSHQITAQQAQSVAELSQQQAIQSRLTLNRKELARLTQLGNYSSIQSRDQLQAQIDGDVAQLSASEAKLKIIGSQVLNLETELALQERRNEEKVIRAPFDGQVSVVNLANGSRTGNMHLYDTSRKFLEFRIPDQSYRAIEPGQFAEFYVDAYPGRIFRARVHSVRTGTGEAQLTAMQGDQHVRQHVGNNMSSHGRTVILDMLEPDGVVLPIGATGSAWISAHKPHPLLGFIDIIGGATVRLKAMKAYLFAM</sequence>
<dbReference type="GO" id="GO:0030313">
    <property type="term" value="C:cell envelope"/>
    <property type="evidence" value="ECO:0007669"/>
    <property type="project" value="UniProtKB-SubCell"/>
</dbReference>
<evidence type="ECO:0000256" key="1">
    <source>
        <dbReference type="ARBA" id="ARBA00004196"/>
    </source>
</evidence>
<dbReference type="PANTHER" id="PTHR32347:SF23">
    <property type="entry name" value="BLL5650 PROTEIN"/>
    <property type="match status" value="1"/>
</dbReference>
<dbReference type="PANTHER" id="PTHR32347">
    <property type="entry name" value="EFFLUX SYSTEM COMPONENT YKNX-RELATED"/>
    <property type="match status" value="1"/>
</dbReference>
<reference evidence="4 6" key="1">
    <citation type="submission" date="2016-09" db="EMBL/GenBank/DDBJ databases">
        <title>Draft Genome Sequence of Aeromonas sobria Strain 08005, Isolated from Sick Rana catesbeiana.</title>
        <authorList>
            <person name="Yang Q."/>
        </authorList>
    </citation>
    <scope>NUCLEOTIDE SEQUENCE [LARGE SCALE GENOMIC DNA]</scope>
    <source>
        <strain evidence="4 6">08005</strain>
    </source>
</reference>
<evidence type="ECO:0000313" key="7">
    <source>
        <dbReference type="Proteomes" id="UP000233526"/>
    </source>
</evidence>
<dbReference type="GeneID" id="58921057"/>